<dbReference type="Proteomes" id="UP000050864">
    <property type="component" value="Unassembled WGS sequence"/>
</dbReference>
<comment type="caution">
    <text evidence="1">The sequence shown here is derived from an EMBL/GenBank/DDBJ whole genome shotgun (WGS) entry which is preliminary data.</text>
</comment>
<dbReference type="EMBL" id="LDJI01000019">
    <property type="protein sequence ID" value="KRG63923.1"/>
    <property type="molecule type" value="Genomic_DNA"/>
</dbReference>
<keyword evidence="2" id="KW-1185">Reference proteome</keyword>
<dbReference type="OrthoDB" id="9814666at2"/>
<proteinExistence type="predicted"/>
<organism evidence="1 2">
    <name type="scientific">Stenotrophomonas humi</name>
    <dbReference type="NCBI Taxonomy" id="405444"/>
    <lineage>
        <taxon>Bacteria</taxon>
        <taxon>Pseudomonadati</taxon>
        <taxon>Pseudomonadota</taxon>
        <taxon>Gammaproteobacteria</taxon>
        <taxon>Lysobacterales</taxon>
        <taxon>Lysobacteraceae</taxon>
        <taxon>Stenotrophomonas</taxon>
    </lineage>
</organism>
<dbReference type="RefSeq" id="WP_057633698.1">
    <property type="nucleotide sequence ID" value="NZ_LDJI01000019.1"/>
</dbReference>
<evidence type="ECO:0000313" key="1">
    <source>
        <dbReference type="EMBL" id="KRG63923.1"/>
    </source>
</evidence>
<dbReference type="PATRIC" id="fig|405444.3.peg.1046"/>
<name>A0A0R0CF33_9GAMM</name>
<reference evidence="1 2" key="1">
    <citation type="submission" date="2015-05" db="EMBL/GenBank/DDBJ databases">
        <title>Genome sequencing and analysis of members of genus Stenotrophomonas.</title>
        <authorList>
            <person name="Patil P.P."/>
            <person name="Midha S."/>
            <person name="Patil P.B."/>
        </authorList>
    </citation>
    <scope>NUCLEOTIDE SEQUENCE [LARGE SCALE GENOMIC DNA]</scope>
    <source>
        <strain evidence="1 2">DSM 18929</strain>
    </source>
</reference>
<protein>
    <submittedName>
        <fullName evidence="1">Uncharacterized protein</fullName>
    </submittedName>
</protein>
<accession>A0A0R0CF33</accession>
<dbReference type="STRING" id="405444.ABB26_10120"/>
<sequence>MALQQPTSDQHASAARHFDNQECPRYAARAAIDDTALDALRATPSMLEEMFGAQMAEFFAQAARLLDSHKDAEFAALIRSTRDSYVNGQVEDVAEYEELSINGAINHLLRECAA</sequence>
<gene>
    <name evidence="1" type="ORF">ABB26_10120</name>
</gene>
<evidence type="ECO:0000313" key="2">
    <source>
        <dbReference type="Proteomes" id="UP000050864"/>
    </source>
</evidence>
<dbReference type="AlphaFoldDB" id="A0A0R0CF33"/>